<dbReference type="GO" id="GO:0000166">
    <property type="term" value="F:nucleotide binding"/>
    <property type="evidence" value="ECO:0007669"/>
    <property type="project" value="InterPro"/>
</dbReference>
<dbReference type="GO" id="GO:0071036">
    <property type="term" value="P:nuclear polyadenylation-dependent snoRNA catabolic process"/>
    <property type="evidence" value="ECO:0007669"/>
    <property type="project" value="TreeGrafter"/>
</dbReference>
<dbReference type="OrthoDB" id="2250022at2759"/>
<accession>A0A1Y3AWB7</accession>
<keyword evidence="6" id="KW-1185">Reference proteome</keyword>
<reference evidence="5 6" key="1">
    <citation type="submission" date="2017-03" db="EMBL/GenBank/DDBJ databases">
        <title>Genome Survey of Euroglyphus maynei.</title>
        <authorList>
            <person name="Arlian L.G."/>
            <person name="Morgan M.S."/>
            <person name="Rider S.D."/>
        </authorList>
    </citation>
    <scope>NUCLEOTIDE SEQUENCE [LARGE SCALE GENOMIC DNA]</scope>
    <source>
        <strain evidence="5">Arlian Lab</strain>
        <tissue evidence="5">Whole body</tissue>
    </source>
</reference>
<comment type="caution">
    <text evidence="5">The sequence shown here is derived from an EMBL/GenBank/DDBJ whole genome shotgun (WGS) entry which is preliminary data.</text>
</comment>
<dbReference type="FunFam" id="1.10.150.80:FF:000001">
    <property type="entry name" value="Putative exosome component 10"/>
    <property type="match status" value="1"/>
</dbReference>
<dbReference type="SUPFAM" id="SSF47819">
    <property type="entry name" value="HRDC-like"/>
    <property type="match status" value="1"/>
</dbReference>
<dbReference type="InterPro" id="IPR010997">
    <property type="entry name" value="HRDC-like_sf"/>
</dbReference>
<dbReference type="PANTHER" id="PTHR12124">
    <property type="entry name" value="POLYMYOSITIS/SCLERODERMA AUTOANTIGEN-RELATED"/>
    <property type="match status" value="1"/>
</dbReference>
<dbReference type="InterPro" id="IPR044876">
    <property type="entry name" value="HRDC_dom_sf"/>
</dbReference>
<sequence length="238" mass="27412">MAALKSLYAWRDIIARQEDESTGYVLPNNLLLKICEILPREQQGILACCNPIPPLVRQYINEIHRIIFDARSKVLIDQHSSMTVTSQEKTDITIDLTNDILIDHSSNHLNKLAIDHHDVHDHLQHLTHDHVIDQPLLKWSKEVGKFVVYKHTNNDDSMNTSSSSQEIQSTIVDIQNNQRSLIDMFDNEKSQSTKTNSPKLTEKLFDGYITFYQRVYKINRKDEQQQTQLSTSSSITTA</sequence>
<dbReference type="GO" id="GO:0005730">
    <property type="term" value="C:nucleolus"/>
    <property type="evidence" value="ECO:0007669"/>
    <property type="project" value="TreeGrafter"/>
</dbReference>
<name>A0A1Y3AWB7_EURMA</name>
<evidence type="ECO:0000256" key="1">
    <source>
        <dbReference type="ARBA" id="ARBA00004123"/>
    </source>
</evidence>
<dbReference type="InterPro" id="IPR002121">
    <property type="entry name" value="HRDC_dom"/>
</dbReference>
<gene>
    <name evidence="5" type="ORF">BLA29_006699</name>
</gene>
<comment type="subcellular location">
    <subcellularLocation>
        <location evidence="1">Nucleus</location>
    </subcellularLocation>
</comment>
<dbReference type="GO" id="GO:0000175">
    <property type="term" value="F:3'-5'-RNA exonuclease activity"/>
    <property type="evidence" value="ECO:0007669"/>
    <property type="project" value="InterPro"/>
</dbReference>
<organism evidence="5 6">
    <name type="scientific">Euroglyphus maynei</name>
    <name type="common">Mayne's house dust mite</name>
    <dbReference type="NCBI Taxonomy" id="6958"/>
    <lineage>
        <taxon>Eukaryota</taxon>
        <taxon>Metazoa</taxon>
        <taxon>Ecdysozoa</taxon>
        <taxon>Arthropoda</taxon>
        <taxon>Chelicerata</taxon>
        <taxon>Arachnida</taxon>
        <taxon>Acari</taxon>
        <taxon>Acariformes</taxon>
        <taxon>Sarcoptiformes</taxon>
        <taxon>Astigmata</taxon>
        <taxon>Psoroptidia</taxon>
        <taxon>Analgoidea</taxon>
        <taxon>Pyroglyphidae</taxon>
        <taxon>Pyroglyphinae</taxon>
        <taxon>Euroglyphus</taxon>
    </lineage>
</organism>
<dbReference type="AlphaFoldDB" id="A0A1Y3AWB7"/>
<dbReference type="SMART" id="SM00341">
    <property type="entry name" value="HRDC"/>
    <property type="match status" value="1"/>
</dbReference>
<keyword evidence="2" id="KW-0539">Nucleus</keyword>
<dbReference type="GO" id="GO:0000176">
    <property type="term" value="C:nuclear exosome (RNase complex)"/>
    <property type="evidence" value="ECO:0007669"/>
    <property type="project" value="TreeGrafter"/>
</dbReference>
<dbReference type="Gene3D" id="1.10.150.80">
    <property type="entry name" value="HRDC domain"/>
    <property type="match status" value="1"/>
</dbReference>
<feature type="domain" description="HRDC" evidence="4">
    <location>
        <begin position="1"/>
        <end position="77"/>
    </location>
</feature>
<dbReference type="GO" id="GO:0071035">
    <property type="term" value="P:nuclear polyadenylation-dependent rRNA catabolic process"/>
    <property type="evidence" value="ECO:0007669"/>
    <property type="project" value="TreeGrafter"/>
</dbReference>
<evidence type="ECO:0000256" key="3">
    <source>
        <dbReference type="ARBA" id="ARBA00043957"/>
    </source>
</evidence>
<dbReference type="Proteomes" id="UP000194236">
    <property type="component" value="Unassembled WGS sequence"/>
</dbReference>
<protein>
    <recommendedName>
        <fullName evidence="4">HRDC domain-containing protein</fullName>
    </recommendedName>
</protein>
<dbReference type="GO" id="GO:0071040">
    <property type="term" value="P:nuclear polyadenylation-dependent antisense transcript catabolic process"/>
    <property type="evidence" value="ECO:0007669"/>
    <property type="project" value="TreeGrafter"/>
</dbReference>
<dbReference type="GO" id="GO:0071051">
    <property type="term" value="P:poly(A)-dependent snoRNA 3'-end processing"/>
    <property type="evidence" value="ECO:0007669"/>
    <property type="project" value="TreeGrafter"/>
</dbReference>
<proteinExistence type="inferred from homology"/>
<evidence type="ECO:0000259" key="4">
    <source>
        <dbReference type="PROSITE" id="PS50967"/>
    </source>
</evidence>
<dbReference type="GO" id="GO:0071044">
    <property type="term" value="P:histone mRNA catabolic process"/>
    <property type="evidence" value="ECO:0007669"/>
    <property type="project" value="TreeGrafter"/>
</dbReference>
<evidence type="ECO:0000256" key="2">
    <source>
        <dbReference type="ARBA" id="ARBA00023242"/>
    </source>
</evidence>
<dbReference type="EMBL" id="MUJZ01054675">
    <property type="protein sequence ID" value="OTF72779.1"/>
    <property type="molecule type" value="Genomic_DNA"/>
</dbReference>
<dbReference type="PANTHER" id="PTHR12124:SF47">
    <property type="entry name" value="EXOSOME COMPONENT 10"/>
    <property type="match status" value="1"/>
</dbReference>
<dbReference type="GO" id="GO:0003727">
    <property type="term" value="F:single-stranded RNA binding"/>
    <property type="evidence" value="ECO:0007669"/>
    <property type="project" value="TreeGrafter"/>
</dbReference>
<dbReference type="PROSITE" id="PS50967">
    <property type="entry name" value="HRDC"/>
    <property type="match status" value="1"/>
</dbReference>
<dbReference type="Pfam" id="PF00570">
    <property type="entry name" value="HRDC"/>
    <property type="match status" value="1"/>
</dbReference>
<evidence type="ECO:0000313" key="6">
    <source>
        <dbReference type="Proteomes" id="UP000194236"/>
    </source>
</evidence>
<dbReference type="GO" id="GO:0000467">
    <property type="term" value="P:exonucleolytic trimming to generate mature 3'-end of 5.8S rRNA from tricistronic rRNA transcript (SSU-rRNA, 5.8S rRNA, LSU-rRNA)"/>
    <property type="evidence" value="ECO:0007669"/>
    <property type="project" value="InterPro"/>
</dbReference>
<dbReference type="GO" id="GO:0071037">
    <property type="term" value="P:nuclear polyadenylation-dependent snRNA catabolic process"/>
    <property type="evidence" value="ECO:0007669"/>
    <property type="project" value="TreeGrafter"/>
</dbReference>
<dbReference type="GO" id="GO:0071039">
    <property type="term" value="P:nuclear polyadenylation-dependent CUT catabolic process"/>
    <property type="evidence" value="ECO:0007669"/>
    <property type="project" value="TreeGrafter"/>
</dbReference>
<dbReference type="GO" id="GO:0071038">
    <property type="term" value="P:TRAMP-dependent tRNA surveillance pathway"/>
    <property type="evidence" value="ECO:0007669"/>
    <property type="project" value="TreeGrafter"/>
</dbReference>
<evidence type="ECO:0000313" key="5">
    <source>
        <dbReference type="EMBL" id="OTF72779.1"/>
    </source>
</evidence>
<dbReference type="InterPro" id="IPR045092">
    <property type="entry name" value="Rrp6-like"/>
</dbReference>
<comment type="similarity">
    <text evidence="3">Belongs to the exosome component 10/RRP6 family.</text>
</comment>